<evidence type="ECO:0000313" key="2">
    <source>
        <dbReference type="Proteomes" id="UP001519332"/>
    </source>
</evidence>
<sequence>MTTVVLAALGLALAYAGSCVLYPYRACRTCRGRGHHVSSFLRAIRLCGRCDGDGRELRAGRRAYETWRRSRRRGRNR</sequence>
<dbReference type="Proteomes" id="UP001519332">
    <property type="component" value="Unassembled WGS sequence"/>
</dbReference>
<protein>
    <submittedName>
        <fullName evidence="1">Uncharacterized protein</fullName>
    </submittedName>
</protein>
<evidence type="ECO:0000313" key="1">
    <source>
        <dbReference type="EMBL" id="MBP2330626.1"/>
    </source>
</evidence>
<keyword evidence="2" id="KW-1185">Reference proteome</keyword>
<reference evidence="1 2" key="1">
    <citation type="submission" date="2021-03" db="EMBL/GenBank/DDBJ databases">
        <title>Sequencing the genomes of 1000 actinobacteria strains.</title>
        <authorList>
            <person name="Klenk H.-P."/>
        </authorList>
    </citation>
    <scope>NUCLEOTIDE SEQUENCE [LARGE SCALE GENOMIC DNA]</scope>
    <source>
        <strain evidence="1 2">DSM 46670</strain>
    </source>
</reference>
<proteinExistence type="predicted"/>
<dbReference type="InterPro" id="IPR036410">
    <property type="entry name" value="HSP_DnaJ_Cys-rich_dom_sf"/>
</dbReference>
<dbReference type="RefSeq" id="WP_307855701.1">
    <property type="nucleotide sequence ID" value="NZ_JAGINW010000001.1"/>
</dbReference>
<dbReference type="EMBL" id="JAGINW010000001">
    <property type="protein sequence ID" value="MBP2330626.1"/>
    <property type="molecule type" value="Genomic_DNA"/>
</dbReference>
<organism evidence="1 2">
    <name type="scientific">Kibdelosporangium banguiense</name>
    <dbReference type="NCBI Taxonomy" id="1365924"/>
    <lineage>
        <taxon>Bacteria</taxon>
        <taxon>Bacillati</taxon>
        <taxon>Actinomycetota</taxon>
        <taxon>Actinomycetes</taxon>
        <taxon>Pseudonocardiales</taxon>
        <taxon>Pseudonocardiaceae</taxon>
        <taxon>Kibdelosporangium</taxon>
    </lineage>
</organism>
<name>A0ABS4U387_9PSEU</name>
<accession>A0ABS4U387</accession>
<dbReference type="SUPFAM" id="SSF57938">
    <property type="entry name" value="DnaJ/Hsp40 cysteine-rich domain"/>
    <property type="match status" value="1"/>
</dbReference>
<comment type="caution">
    <text evidence="1">The sequence shown here is derived from an EMBL/GenBank/DDBJ whole genome shotgun (WGS) entry which is preliminary data.</text>
</comment>
<gene>
    <name evidence="1" type="ORF">JOF56_011011</name>
</gene>